<evidence type="ECO:0000259" key="12">
    <source>
        <dbReference type="PROSITE" id="PS51007"/>
    </source>
</evidence>
<keyword evidence="7" id="KW-0249">Electron transport</keyword>
<evidence type="ECO:0000256" key="9">
    <source>
        <dbReference type="ARBA" id="ARBA00023004"/>
    </source>
</evidence>
<reference evidence="13 14" key="1">
    <citation type="submission" date="2017-03" db="EMBL/GenBank/DDBJ databases">
        <authorList>
            <person name="Afonso C.L."/>
            <person name="Miller P.J."/>
            <person name="Scott M.A."/>
            <person name="Spackman E."/>
            <person name="Goraichik I."/>
            <person name="Dimitrov K.M."/>
            <person name="Suarez D.L."/>
            <person name="Swayne D.E."/>
        </authorList>
    </citation>
    <scope>NUCLEOTIDE SEQUENCE [LARGE SCALE GENOMIC DNA]</scope>
    <source>
        <strain evidence="13 14">CECT 8620</strain>
    </source>
</reference>
<dbReference type="AlphaFoldDB" id="A0A1Y5SVR1"/>
<dbReference type="OrthoDB" id="9805828at2"/>
<dbReference type="EMBL" id="FWFS01000007">
    <property type="protein sequence ID" value="SLN47682.1"/>
    <property type="molecule type" value="Genomic_DNA"/>
</dbReference>
<evidence type="ECO:0000256" key="10">
    <source>
        <dbReference type="ARBA" id="ARBA00023136"/>
    </source>
</evidence>
<evidence type="ECO:0000256" key="3">
    <source>
        <dbReference type="ARBA" id="ARBA00022475"/>
    </source>
</evidence>
<keyword evidence="2" id="KW-0813">Transport</keyword>
<dbReference type="Proteomes" id="UP000193862">
    <property type="component" value="Unassembled WGS sequence"/>
</dbReference>
<evidence type="ECO:0000313" key="14">
    <source>
        <dbReference type="Proteomes" id="UP000193862"/>
    </source>
</evidence>
<keyword evidence="9 11" id="KW-0408">Iron</keyword>
<dbReference type="Gene3D" id="1.10.760.10">
    <property type="entry name" value="Cytochrome c-like domain"/>
    <property type="match status" value="1"/>
</dbReference>
<protein>
    <submittedName>
        <fullName evidence="13">Cytochrome c-552</fullName>
    </submittedName>
</protein>
<dbReference type="RefSeq" id="WP_085836669.1">
    <property type="nucleotide sequence ID" value="NZ_FWFS01000007.1"/>
</dbReference>
<evidence type="ECO:0000256" key="4">
    <source>
        <dbReference type="ARBA" id="ARBA00022617"/>
    </source>
</evidence>
<keyword evidence="6 11" id="KW-0479">Metal-binding</keyword>
<dbReference type="GO" id="GO:0020037">
    <property type="term" value="F:heme binding"/>
    <property type="evidence" value="ECO:0007669"/>
    <property type="project" value="InterPro"/>
</dbReference>
<dbReference type="SUPFAM" id="SSF46626">
    <property type="entry name" value="Cytochrome c"/>
    <property type="match status" value="1"/>
</dbReference>
<keyword evidence="10" id="KW-0472">Membrane</keyword>
<dbReference type="InterPro" id="IPR009056">
    <property type="entry name" value="Cyt_c-like_dom"/>
</dbReference>
<dbReference type="FunFam" id="1.10.760.10:FF:000026">
    <property type="entry name" value="Cytochrome C, membrane-bound"/>
    <property type="match status" value="1"/>
</dbReference>
<dbReference type="PRINTS" id="PR00604">
    <property type="entry name" value="CYTCHRMECIAB"/>
</dbReference>
<comment type="subcellular location">
    <subcellularLocation>
        <location evidence="1">Cell membrane</location>
        <topology evidence="1">Single-pass membrane protein</topology>
    </subcellularLocation>
</comment>
<keyword evidence="14" id="KW-1185">Reference proteome</keyword>
<evidence type="ECO:0000256" key="7">
    <source>
        <dbReference type="ARBA" id="ARBA00022982"/>
    </source>
</evidence>
<keyword evidence="4 11" id="KW-0349">Heme</keyword>
<evidence type="ECO:0000256" key="1">
    <source>
        <dbReference type="ARBA" id="ARBA00004162"/>
    </source>
</evidence>
<dbReference type="InterPro" id="IPR036909">
    <property type="entry name" value="Cyt_c-like_dom_sf"/>
</dbReference>
<name>A0A1Y5SVR1_9RHOB</name>
<dbReference type="Pfam" id="PF00034">
    <property type="entry name" value="Cytochrom_C"/>
    <property type="match status" value="1"/>
</dbReference>
<accession>A0A1Y5SVR1</accession>
<dbReference type="GO" id="GO:0046872">
    <property type="term" value="F:metal ion binding"/>
    <property type="evidence" value="ECO:0007669"/>
    <property type="project" value="UniProtKB-KW"/>
</dbReference>
<proteinExistence type="predicted"/>
<dbReference type="InterPro" id="IPR002327">
    <property type="entry name" value="Cyt_c_1A/1B"/>
</dbReference>
<organism evidence="13 14">
    <name type="scientific">Aquimixticola soesokkakensis</name>
    <dbReference type="NCBI Taxonomy" id="1519096"/>
    <lineage>
        <taxon>Bacteria</taxon>
        <taxon>Pseudomonadati</taxon>
        <taxon>Pseudomonadota</taxon>
        <taxon>Alphaproteobacteria</taxon>
        <taxon>Rhodobacterales</taxon>
        <taxon>Paracoccaceae</taxon>
        <taxon>Aquimixticola</taxon>
    </lineage>
</organism>
<dbReference type="GO" id="GO:0009055">
    <property type="term" value="F:electron transfer activity"/>
    <property type="evidence" value="ECO:0007669"/>
    <property type="project" value="InterPro"/>
</dbReference>
<sequence length="173" mass="18189">MFNTMTLTKVVGGLCGTFLIFLLGNWVAETIYHVGPSGSHGENEVAQAYAIEVADAGGESEEEAIPFADVYAMADADAGAKVFNKCKACHKLDGTNSTGPHLDGVVDRQVASLDGFAYSDALAGLDNAWTPEHLSEFLASPKGYAPGTKMGFAGLPKVEDRANIIAYLATMPN</sequence>
<gene>
    <name evidence="13" type="primary">cycM</name>
    <name evidence="13" type="ORF">AQS8620_01965</name>
</gene>
<evidence type="ECO:0000256" key="8">
    <source>
        <dbReference type="ARBA" id="ARBA00022989"/>
    </source>
</evidence>
<keyword evidence="8" id="KW-1133">Transmembrane helix</keyword>
<evidence type="ECO:0000256" key="6">
    <source>
        <dbReference type="ARBA" id="ARBA00022723"/>
    </source>
</evidence>
<evidence type="ECO:0000256" key="11">
    <source>
        <dbReference type="PROSITE-ProRule" id="PRU00433"/>
    </source>
</evidence>
<feature type="domain" description="Cytochrome c" evidence="12">
    <location>
        <begin position="74"/>
        <end position="172"/>
    </location>
</feature>
<evidence type="ECO:0000256" key="5">
    <source>
        <dbReference type="ARBA" id="ARBA00022692"/>
    </source>
</evidence>
<evidence type="ECO:0000256" key="2">
    <source>
        <dbReference type="ARBA" id="ARBA00022448"/>
    </source>
</evidence>
<evidence type="ECO:0000313" key="13">
    <source>
        <dbReference type="EMBL" id="SLN47682.1"/>
    </source>
</evidence>
<dbReference type="PROSITE" id="PS51007">
    <property type="entry name" value="CYTC"/>
    <property type="match status" value="1"/>
</dbReference>
<dbReference type="GO" id="GO:0005886">
    <property type="term" value="C:plasma membrane"/>
    <property type="evidence" value="ECO:0007669"/>
    <property type="project" value="UniProtKB-SubCell"/>
</dbReference>
<keyword evidence="3" id="KW-1003">Cell membrane</keyword>
<keyword evidence="5" id="KW-0812">Transmembrane</keyword>
<dbReference type="PANTHER" id="PTHR11961">
    <property type="entry name" value="CYTOCHROME C"/>
    <property type="match status" value="1"/>
</dbReference>